<proteinExistence type="predicted"/>
<dbReference type="GO" id="GO:0043565">
    <property type="term" value="F:sequence-specific DNA binding"/>
    <property type="evidence" value="ECO:0007669"/>
    <property type="project" value="InterPro"/>
</dbReference>
<dbReference type="EMBL" id="BHZE01000001">
    <property type="protein sequence ID" value="GCD76662.1"/>
    <property type="molecule type" value="Genomic_DNA"/>
</dbReference>
<name>A0A401XI31_9FLAO</name>
<dbReference type="SUPFAM" id="SSF48295">
    <property type="entry name" value="TrpR-like"/>
    <property type="match status" value="1"/>
</dbReference>
<evidence type="ECO:0008006" key="3">
    <source>
        <dbReference type="Google" id="ProtNLM"/>
    </source>
</evidence>
<reference evidence="1 2" key="1">
    <citation type="submission" date="2018-11" db="EMBL/GenBank/DDBJ databases">
        <title>Schleiferia aggregans sp. nov., a moderately thermophilic heterotrophic bacterium isolated from microbial mats at a terrestrial hot spring.</title>
        <authorList>
            <person name="Iino T."/>
            <person name="Ohkuma M."/>
            <person name="Haruta S."/>
        </authorList>
    </citation>
    <scope>NUCLEOTIDE SEQUENCE [LARGE SCALE GENOMIC DNA]</scope>
    <source>
        <strain evidence="1 2">LA</strain>
    </source>
</reference>
<organism evidence="1 2">
    <name type="scientific">Thermaurantimonas aggregans</name>
    <dbReference type="NCBI Taxonomy" id="2173829"/>
    <lineage>
        <taxon>Bacteria</taxon>
        <taxon>Pseudomonadati</taxon>
        <taxon>Bacteroidota</taxon>
        <taxon>Flavobacteriia</taxon>
        <taxon>Flavobacteriales</taxon>
        <taxon>Schleiferiaceae</taxon>
        <taxon>Thermaurantimonas</taxon>
    </lineage>
</organism>
<dbReference type="Gene3D" id="1.10.1750.10">
    <property type="match status" value="1"/>
</dbReference>
<keyword evidence="2" id="KW-1185">Reference proteome</keyword>
<dbReference type="Proteomes" id="UP000286715">
    <property type="component" value="Unassembled WGS sequence"/>
</dbReference>
<sequence length="181" mass="21098">MKTNYILLSHKPTNEAEKCQIEQLSGSTPTQVVHTSTPSHIRQQVQECQYLLLLPFYRFHETAVFARFTAIELGKTIRRLQEPDLIALIEVIKTHLPHYQQVSSSRASAVADRKIASYILYHYTHMSLRQIAQIIPLSVATIGYYVREVNHSQHYDPELYRRLKEVIQQIEKTINTHESRD</sequence>
<dbReference type="AlphaFoldDB" id="A0A401XI31"/>
<protein>
    <recommendedName>
        <fullName evidence="3">Chromosomal replication initiator DnaA C-terminal domain-containing protein</fullName>
    </recommendedName>
</protein>
<accession>A0A401XI31</accession>
<gene>
    <name evidence="1" type="ORF">JCM31826_01440</name>
</gene>
<evidence type="ECO:0000313" key="1">
    <source>
        <dbReference type="EMBL" id="GCD76662.1"/>
    </source>
</evidence>
<dbReference type="InterPro" id="IPR010921">
    <property type="entry name" value="Trp_repressor/repl_initiator"/>
</dbReference>
<dbReference type="RefSeq" id="WP_124396737.1">
    <property type="nucleotide sequence ID" value="NZ_BHZE01000001.1"/>
</dbReference>
<evidence type="ECO:0000313" key="2">
    <source>
        <dbReference type="Proteomes" id="UP000286715"/>
    </source>
</evidence>
<comment type="caution">
    <text evidence="1">The sequence shown here is derived from an EMBL/GenBank/DDBJ whole genome shotgun (WGS) entry which is preliminary data.</text>
</comment>